<name>A0A6J8DSF0_MYTCO</name>
<feature type="signal peptide" evidence="3">
    <location>
        <begin position="1"/>
        <end position="19"/>
    </location>
</feature>
<gene>
    <name evidence="4" type="ORF">MCOR_44132</name>
</gene>
<evidence type="ECO:0000313" key="5">
    <source>
        <dbReference type="Proteomes" id="UP000507470"/>
    </source>
</evidence>
<dbReference type="EMBL" id="CACVKT020007820">
    <property type="protein sequence ID" value="CAC5410996.1"/>
    <property type="molecule type" value="Genomic_DNA"/>
</dbReference>
<sequence length="617" mass="69199">MAANMITVVFIMFTQTSNAATITPTIGETGSGDIDDQSIPTKNFTNKYYSTEQLEAIMSTSVKPQAFSGQNINHTMENSTSVEVSENNLSSSAFVEEATSTVTSDIETSANNEIITTLLPYSSTTKKSFITSPIITSIKTQSTTPDLTTELRSETDVMERQTTYIRSETDVMKRPTTYIRSETYVTKRPTTHMRDETNDTKRPTTYISVTSSSVEPSIVENETTKSLYTDNTVTERTSNYTVENVYSTENIYPKSTLDFVKSTITTIKPSDISQTVSFSNITTAKMSNVSKNKEIGTEDDNLLLHLAYILPSAFVILLAVLISGVCLYRYKRKRKAEDIDGGYVQKRPKISSTPAFMKQNMNALAYQFQSRDSKVPSAFKTKLGNHENGFEEIELSEENQIAEQNSDKNQRTVVMESNFSQKSKDRSFFTTLVENEQQYDTDDTPPLPGKGNKIQNVAHETSASHYDVLPLRESLPVKQRRQNSIDEIQGLSRNMYKNPEYDVLPLRTFTHKQLPTDSQDRTFLETTKQDINSIYSVPTGRETKLSIETLNFPDEVFRDDTSASGSKSETETEQDMTELDMIENKAVDKLKHREPAARAPSFVALPRAASGSLRTAL</sequence>
<feature type="chain" id="PRO_5026849882" evidence="3">
    <location>
        <begin position="20"/>
        <end position="617"/>
    </location>
</feature>
<accession>A0A6J8DSF0</accession>
<protein>
    <submittedName>
        <fullName evidence="4">Uncharacterized protein</fullName>
    </submittedName>
</protein>
<organism evidence="4 5">
    <name type="scientific">Mytilus coruscus</name>
    <name type="common">Sea mussel</name>
    <dbReference type="NCBI Taxonomy" id="42192"/>
    <lineage>
        <taxon>Eukaryota</taxon>
        <taxon>Metazoa</taxon>
        <taxon>Spiralia</taxon>
        <taxon>Lophotrochozoa</taxon>
        <taxon>Mollusca</taxon>
        <taxon>Bivalvia</taxon>
        <taxon>Autobranchia</taxon>
        <taxon>Pteriomorphia</taxon>
        <taxon>Mytilida</taxon>
        <taxon>Mytiloidea</taxon>
        <taxon>Mytilidae</taxon>
        <taxon>Mytilinae</taxon>
        <taxon>Mytilus</taxon>
    </lineage>
</organism>
<feature type="compositionally biased region" description="Acidic residues" evidence="1">
    <location>
        <begin position="571"/>
        <end position="580"/>
    </location>
</feature>
<keyword evidence="2" id="KW-0472">Membrane</keyword>
<feature type="transmembrane region" description="Helical" evidence="2">
    <location>
        <begin position="302"/>
        <end position="328"/>
    </location>
</feature>
<evidence type="ECO:0000256" key="1">
    <source>
        <dbReference type="SAM" id="MobiDB-lite"/>
    </source>
</evidence>
<evidence type="ECO:0000256" key="2">
    <source>
        <dbReference type="SAM" id="Phobius"/>
    </source>
</evidence>
<keyword evidence="3" id="KW-0732">Signal</keyword>
<evidence type="ECO:0000256" key="3">
    <source>
        <dbReference type="SAM" id="SignalP"/>
    </source>
</evidence>
<evidence type="ECO:0000313" key="4">
    <source>
        <dbReference type="EMBL" id="CAC5410996.1"/>
    </source>
</evidence>
<dbReference type="OrthoDB" id="6103386at2759"/>
<keyword evidence="2" id="KW-1133">Transmembrane helix</keyword>
<dbReference type="Proteomes" id="UP000507470">
    <property type="component" value="Unassembled WGS sequence"/>
</dbReference>
<keyword evidence="2" id="KW-0812">Transmembrane</keyword>
<reference evidence="4 5" key="1">
    <citation type="submission" date="2020-06" db="EMBL/GenBank/DDBJ databases">
        <authorList>
            <person name="Li R."/>
            <person name="Bekaert M."/>
        </authorList>
    </citation>
    <scope>NUCLEOTIDE SEQUENCE [LARGE SCALE GENOMIC DNA]</scope>
    <source>
        <strain evidence="5">wild</strain>
    </source>
</reference>
<keyword evidence="5" id="KW-1185">Reference proteome</keyword>
<proteinExistence type="predicted"/>
<dbReference type="AlphaFoldDB" id="A0A6J8DSF0"/>
<feature type="region of interest" description="Disordered" evidence="1">
    <location>
        <begin position="556"/>
        <end position="580"/>
    </location>
</feature>